<dbReference type="RefSeq" id="WP_128745655.1">
    <property type="nucleotide sequence ID" value="NZ_CP035281.1"/>
</dbReference>
<dbReference type="EMBL" id="CP035281">
    <property type="protein sequence ID" value="QAT43006.1"/>
    <property type="molecule type" value="Genomic_DNA"/>
</dbReference>
<dbReference type="NCBIfam" id="TIGR02179">
    <property type="entry name" value="PorD_KorD"/>
    <property type="match status" value="1"/>
</dbReference>
<dbReference type="InterPro" id="IPR011898">
    <property type="entry name" value="PorD_KorD"/>
</dbReference>
<sequence>MKKAAEINEHTPWQELTPGAEIYEPATSKLVNTGDWRTMTPVFLKDKCKQCLLCVPFCPDSSIPVQDGKRGEFDFMHCKGCGICYKVCPFGAIQFKREEK</sequence>
<evidence type="ECO:0000256" key="5">
    <source>
        <dbReference type="ARBA" id="ARBA00023004"/>
    </source>
</evidence>
<feature type="domain" description="4Fe-4S ferredoxin-type" evidence="7">
    <location>
        <begin position="69"/>
        <end position="98"/>
    </location>
</feature>
<dbReference type="GO" id="GO:0016625">
    <property type="term" value="F:oxidoreductase activity, acting on the aldehyde or oxo group of donors, iron-sulfur protein as acceptor"/>
    <property type="evidence" value="ECO:0007669"/>
    <property type="project" value="InterPro"/>
</dbReference>
<dbReference type="KEGG" id="amij:EQM06_07030"/>
<evidence type="ECO:0000313" key="9">
    <source>
        <dbReference type="Proteomes" id="UP000287601"/>
    </source>
</evidence>
<keyword evidence="9" id="KW-1185">Reference proteome</keyword>
<reference evidence="8 9" key="1">
    <citation type="submission" date="2019-01" db="EMBL/GenBank/DDBJ databases">
        <title>Draft genomes of a novel of Aminipila strains.</title>
        <authorList>
            <person name="Ma S."/>
        </authorList>
    </citation>
    <scope>NUCLEOTIDE SEQUENCE [LARGE SCALE GENOMIC DNA]</scope>
    <source>
        <strain evidence="9">JN-39</strain>
    </source>
</reference>
<evidence type="ECO:0000256" key="3">
    <source>
        <dbReference type="ARBA" id="ARBA00022723"/>
    </source>
</evidence>
<dbReference type="PANTHER" id="PTHR43724">
    <property type="entry name" value="PYRUVATE SYNTHASE SUBUNIT PORD"/>
    <property type="match status" value="1"/>
</dbReference>
<proteinExistence type="predicted"/>
<keyword evidence="4" id="KW-0677">Repeat</keyword>
<dbReference type="AlphaFoldDB" id="A0A410PVV3"/>
<dbReference type="InterPro" id="IPR017896">
    <property type="entry name" value="4Fe4S_Fe-S-bd"/>
</dbReference>
<feature type="domain" description="4Fe-4S ferredoxin-type" evidence="7">
    <location>
        <begin position="39"/>
        <end position="68"/>
    </location>
</feature>
<evidence type="ECO:0000313" key="8">
    <source>
        <dbReference type="EMBL" id="QAT43006.1"/>
    </source>
</evidence>
<evidence type="ECO:0000256" key="1">
    <source>
        <dbReference type="ARBA" id="ARBA00001966"/>
    </source>
</evidence>
<organism evidence="8 9">
    <name type="scientific">Aminipila luticellarii</name>
    <dbReference type="NCBI Taxonomy" id="2507160"/>
    <lineage>
        <taxon>Bacteria</taxon>
        <taxon>Bacillati</taxon>
        <taxon>Bacillota</taxon>
        <taxon>Clostridia</taxon>
        <taxon>Peptostreptococcales</taxon>
        <taxon>Anaerovoracaceae</taxon>
        <taxon>Aminipila</taxon>
    </lineage>
</organism>
<dbReference type="Gene3D" id="3.30.70.20">
    <property type="match status" value="1"/>
</dbReference>
<dbReference type="Proteomes" id="UP000287601">
    <property type="component" value="Chromosome"/>
</dbReference>
<dbReference type="Pfam" id="PF12800">
    <property type="entry name" value="Fer4_4"/>
    <property type="match status" value="1"/>
</dbReference>
<evidence type="ECO:0000256" key="2">
    <source>
        <dbReference type="ARBA" id="ARBA00022485"/>
    </source>
</evidence>
<dbReference type="OrthoDB" id="9794954at2"/>
<keyword evidence="5" id="KW-0408">Iron</keyword>
<dbReference type="SUPFAM" id="SSF54862">
    <property type="entry name" value="4Fe-4S ferredoxins"/>
    <property type="match status" value="1"/>
</dbReference>
<dbReference type="InterPro" id="IPR017900">
    <property type="entry name" value="4Fe4S_Fe_S_CS"/>
</dbReference>
<accession>A0A410PVV3</accession>
<gene>
    <name evidence="8" type="ORF">EQM06_07030</name>
</gene>
<protein>
    <submittedName>
        <fullName evidence="8">4Fe-4S dicluster domain-containing protein</fullName>
    </submittedName>
</protein>
<dbReference type="PROSITE" id="PS00198">
    <property type="entry name" value="4FE4S_FER_1"/>
    <property type="match status" value="1"/>
</dbReference>
<comment type="cofactor">
    <cofactor evidence="1">
        <name>[4Fe-4S] cluster</name>
        <dbReference type="ChEBI" id="CHEBI:49883"/>
    </cofactor>
</comment>
<dbReference type="GO" id="GO:0046872">
    <property type="term" value="F:metal ion binding"/>
    <property type="evidence" value="ECO:0007669"/>
    <property type="project" value="UniProtKB-KW"/>
</dbReference>
<dbReference type="Pfam" id="PF00037">
    <property type="entry name" value="Fer4"/>
    <property type="match status" value="1"/>
</dbReference>
<dbReference type="PROSITE" id="PS51379">
    <property type="entry name" value="4FE4S_FER_2"/>
    <property type="match status" value="2"/>
</dbReference>
<evidence type="ECO:0000256" key="4">
    <source>
        <dbReference type="ARBA" id="ARBA00022737"/>
    </source>
</evidence>
<keyword evidence="3" id="KW-0479">Metal-binding</keyword>
<name>A0A410PVV3_9FIRM</name>
<evidence type="ECO:0000256" key="6">
    <source>
        <dbReference type="ARBA" id="ARBA00023014"/>
    </source>
</evidence>
<keyword evidence="6" id="KW-0411">Iron-sulfur</keyword>
<keyword evidence="2" id="KW-0004">4Fe-4S</keyword>
<evidence type="ECO:0000259" key="7">
    <source>
        <dbReference type="PROSITE" id="PS51379"/>
    </source>
</evidence>
<dbReference type="GO" id="GO:0051539">
    <property type="term" value="F:4 iron, 4 sulfur cluster binding"/>
    <property type="evidence" value="ECO:0007669"/>
    <property type="project" value="UniProtKB-KW"/>
</dbReference>
<dbReference type="PANTHER" id="PTHR43724:SF1">
    <property type="entry name" value="PYRUVATE SYNTHASE SUBUNIT PORD"/>
    <property type="match status" value="1"/>
</dbReference>